<dbReference type="InterPro" id="IPR034457">
    <property type="entry name" value="Organic_radical-activating"/>
</dbReference>
<dbReference type="EMBL" id="AP021876">
    <property type="protein sequence ID" value="BBO85476.1"/>
    <property type="molecule type" value="Genomic_DNA"/>
</dbReference>
<evidence type="ECO:0000256" key="5">
    <source>
        <dbReference type="ARBA" id="ARBA00022691"/>
    </source>
</evidence>
<dbReference type="NCBIfam" id="TIGR02495">
    <property type="entry name" value="NrdG2"/>
    <property type="match status" value="1"/>
</dbReference>
<dbReference type="InterPro" id="IPR058240">
    <property type="entry name" value="rSAM_sf"/>
</dbReference>
<keyword evidence="4" id="KW-0004">4Fe-4S</keyword>
<comment type="cofactor">
    <cofactor evidence="1">
        <name>[4Fe-4S] cluster</name>
        <dbReference type="ChEBI" id="CHEBI:49883"/>
    </cofactor>
</comment>
<evidence type="ECO:0000256" key="1">
    <source>
        <dbReference type="ARBA" id="ARBA00001966"/>
    </source>
</evidence>
<keyword evidence="6" id="KW-0479">Metal-binding</keyword>
<dbReference type="SUPFAM" id="SSF102114">
    <property type="entry name" value="Radical SAM enzymes"/>
    <property type="match status" value="1"/>
</dbReference>
<evidence type="ECO:0000256" key="2">
    <source>
        <dbReference type="ARBA" id="ARBA00009777"/>
    </source>
</evidence>
<evidence type="ECO:0000313" key="12">
    <source>
        <dbReference type="EMBL" id="BBO85476.1"/>
    </source>
</evidence>
<protein>
    <submittedName>
        <fullName evidence="12">Anaerobic ribonucleoside-triphosphate reductase activating protein</fullName>
    </submittedName>
</protein>
<sequence length="268" mass="29354">MPANGNETPRRAGTGKSLNSSIKTSFPLTIAENRKTSMILAGFQKNSFIDYPGKISCVLFVTGCNFICPYCHNADLARGEYPERIELETVLDFLASRQGMLEGVVITGGEPSLNKRIADLCGLIKTLGYPVKLDTNGSRPDVLGRLLDEHLVDFVAMDIKAPLDRYHPFCVQPQIADRLMESIRLIMASAPAYEFRTTCVKPFVDAAAMATIAQTIQGADRYVLQPFNRRAACLDPAFNGEPDPTLLPDAMGELKVVAEPFVGHCAIR</sequence>
<comment type="subunit">
    <text evidence="3">Monomer.</text>
</comment>
<keyword evidence="5" id="KW-0949">S-adenosyl-L-methionine</keyword>
<dbReference type="Gene3D" id="3.20.20.70">
    <property type="entry name" value="Aldolase class I"/>
    <property type="match status" value="1"/>
</dbReference>
<reference evidence="12 13" key="1">
    <citation type="submission" date="2019-11" db="EMBL/GenBank/DDBJ databases">
        <title>Comparative genomics of hydrocarbon-degrading Desulfosarcina strains.</title>
        <authorList>
            <person name="Watanabe M."/>
            <person name="Kojima H."/>
            <person name="Fukui M."/>
        </authorList>
    </citation>
    <scope>NUCLEOTIDE SEQUENCE [LARGE SCALE GENOMIC DNA]</scope>
    <source>
        <strain evidence="12 13">28bB2T</strain>
    </source>
</reference>
<dbReference type="PANTHER" id="PTHR30352">
    <property type="entry name" value="PYRUVATE FORMATE-LYASE-ACTIVATING ENZYME"/>
    <property type="match status" value="1"/>
</dbReference>
<feature type="region of interest" description="Disordered" evidence="10">
    <location>
        <begin position="1"/>
        <end position="20"/>
    </location>
</feature>
<dbReference type="CDD" id="cd01335">
    <property type="entry name" value="Radical_SAM"/>
    <property type="match status" value="1"/>
</dbReference>
<dbReference type="GO" id="GO:0046872">
    <property type="term" value="F:metal ion binding"/>
    <property type="evidence" value="ECO:0007669"/>
    <property type="project" value="UniProtKB-KW"/>
</dbReference>
<dbReference type="Proteomes" id="UP000425960">
    <property type="component" value="Chromosome"/>
</dbReference>
<dbReference type="RefSeq" id="WP_155325082.1">
    <property type="nucleotide sequence ID" value="NZ_AP021876.1"/>
</dbReference>
<name>A0A5K7ZZ84_9BACT</name>
<evidence type="ECO:0000259" key="11">
    <source>
        <dbReference type="PROSITE" id="PS51918"/>
    </source>
</evidence>
<evidence type="ECO:0000256" key="7">
    <source>
        <dbReference type="ARBA" id="ARBA00023002"/>
    </source>
</evidence>
<dbReference type="Pfam" id="PF04055">
    <property type="entry name" value="Radical_SAM"/>
    <property type="match status" value="1"/>
</dbReference>
<evidence type="ECO:0000256" key="4">
    <source>
        <dbReference type="ARBA" id="ARBA00022485"/>
    </source>
</evidence>
<dbReference type="InterPro" id="IPR001989">
    <property type="entry name" value="Radical_activat_CS"/>
</dbReference>
<feature type="domain" description="Radical SAM core" evidence="11">
    <location>
        <begin position="50"/>
        <end position="268"/>
    </location>
</feature>
<dbReference type="InterPro" id="IPR012840">
    <property type="entry name" value="NrdG2"/>
</dbReference>
<dbReference type="KEGG" id="dov:DSCO28_60420"/>
<evidence type="ECO:0000256" key="6">
    <source>
        <dbReference type="ARBA" id="ARBA00022723"/>
    </source>
</evidence>
<comment type="similarity">
    <text evidence="2">Belongs to the organic radical-activating enzymes family.</text>
</comment>
<proteinExistence type="inferred from homology"/>
<dbReference type="PROSITE" id="PS01087">
    <property type="entry name" value="RADICAL_ACTIVATING"/>
    <property type="match status" value="1"/>
</dbReference>
<dbReference type="PROSITE" id="PS51918">
    <property type="entry name" value="RADICAL_SAM"/>
    <property type="match status" value="1"/>
</dbReference>
<organism evidence="12 13">
    <name type="scientific">Desulfosarcina ovata subsp. sediminis</name>
    <dbReference type="NCBI Taxonomy" id="885957"/>
    <lineage>
        <taxon>Bacteria</taxon>
        <taxon>Pseudomonadati</taxon>
        <taxon>Thermodesulfobacteriota</taxon>
        <taxon>Desulfobacteria</taxon>
        <taxon>Desulfobacterales</taxon>
        <taxon>Desulfosarcinaceae</taxon>
        <taxon>Desulfosarcina</taxon>
    </lineage>
</organism>
<dbReference type="SFLD" id="SFLDS00029">
    <property type="entry name" value="Radical_SAM"/>
    <property type="match status" value="1"/>
</dbReference>
<gene>
    <name evidence="12" type="ORF">DSCO28_60420</name>
</gene>
<evidence type="ECO:0000256" key="9">
    <source>
        <dbReference type="ARBA" id="ARBA00023014"/>
    </source>
</evidence>
<dbReference type="InterPro" id="IPR007197">
    <property type="entry name" value="rSAM"/>
</dbReference>
<dbReference type="InterPro" id="IPR013785">
    <property type="entry name" value="Aldolase_TIM"/>
</dbReference>
<dbReference type="GO" id="GO:0051539">
    <property type="term" value="F:4 iron, 4 sulfur cluster binding"/>
    <property type="evidence" value="ECO:0007669"/>
    <property type="project" value="UniProtKB-KW"/>
</dbReference>
<keyword evidence="7" id="KW-0560">Oxidoreductase</keyword>
<dbReference type="GO" id="GO:0016491">
    <property type="term" value="F:oxidoreductase activity"/>
    <property type="evidence" value="ECO:0007669"/>
    <property type="project" value="UniProtKB-KW"/>
</dbReference>
<dbReference type="PANTHER" id="PTHR30352:SF13">
    <property type="entry name" value="GLYCYL-RADICAL ENZYME ACTIVATING ENZYME YJJW-RELATED"/>
    <property type="match status" value="1"/>
</dbReference>
<accession>A0A5K7ZZ84</accession>
<keyword evidence="8" id="KW-0408">Iron</keyword>
<evidence type="ECO:0000256" key="10">
    <source>
        <dbReference type="SAM" id="MobiDB-lite"/>
    </source>
</evidence>
<evidence type="ECO:0000313" key="13">
    <source>
        <dbReference type="Proteomes" id="UP000425960"/>
    </source>
</evidence>
<dbReference type="AlphaFoldDB" id="A0A5K7ZZ84"/>
<evidence type="ECO:0000256" key="8">
    <source>
        <dbReference type="ARBA" id="ARBA00023004"/>
    </source>
</evidence>
<keyword evidence="9" id="KW-0411">Iron-sulfur</keyword>
<evidence type="ECO:0000256" key="3">
    <source>
        <dbReference type="ARBA" id="ARBA00011245"/>
    </source>
</evidence>
<dbReference type="SFLD" id="SFLDG01094">
    <property type="entry name" value="Uncharacterised_Radical_SAM_Su"/>
    <property type="match status" value="1"/>
</dbReference>